<comment type="caution">
    <text evidence="2">The sequence shown here is derived from an EMBL/GenBank/DDBJ whole genome shotgun (WGS) entry which is preliminary data.</text>
</comment>
<reference evidence="2 3" key="1">
    <citation type="submission" date="2014-12" db="EMBL/GenBank/DDBJ databases">
        <title>Genome assembly of Enhygromyxa salina DSM 15201.</title>
        <authorList>
            <person name="Sharma G."/>
            <person name="Subramanian S."/>
        </authorList>
    </citation>
    <scope>NUCLEOTIDE SEQUENCE [LARGE SCALE GENOMIC DNA]</scope>
    <source>
        <strain evidence="2 3">DSM 15201</strain>
    </source>
</reference>
<accession>A0A0C2CZ49</accession>
<evidence type="ECO:0000313" key="2">
    <source>
        <dbReference type="EMBL" id="KIG13142.1"/>
    </source>
</evidence>
<protein>
    <submittedName>
        <fullName evidence="2">Uncharacterized protein</fullName>
    </submittedName>
</protein>
<sequence>MLCLGLITLVLVGAPWAFKLFSAPAIGQPCGGGFDCEALDGRCVVGEKGSYCTVVCEADEDCPGGGYCGLPPHDTWRLWFAASPMSERVCVPHDTKKPRPKPAPKPIPKPGK</sequence>
<feature type="region of interest" description="Disordered" evidence="1">
    <location>
        <begin position="90"/>
        <end position="112"/>
    </location>
</feature>
<proteinExistence type="predicted"/>
<dbReference type="Proteomes" id="UP000031599">
    <property type="component" value="Unassembled WGS sequence"/>
</dbReference>
<evidence type="ECO:0000313" key="3">
    <source>
        <dbReference type="Proteomes" id="UP000031599"/>
    </source>
</evidence>
<dbReference type="AlphaFoldDB" id="A0A0C2CZ49"/>
<name>A0A0C2CZ49_9BACT</name>
<evidence type="ECO:0000256" key="1">
    <source>
        <dbReference type="SAM" id="MobiDB-lite"/>
    </source>
</evidence>
<organism evidence="2 3">
    <name type="scientific">Enhygromyxa salina</name>
    <dbReference type="NCBI Taxonomy" id="215803"/>
    <lineage>
        <taxon>Bacteria</taxon>
        <taxon>Pseudomonadati</taxon>
        <taxon>Myxococcota</taxon>
        <taxon>Polyangia</taxon>
        <taxon>Nannocystales</taxon>
        <taxon>Nannocystaceae</taxon>
        <taxon>Enhygromyxa</taxon>
    </lineage>
</organism>
<feature type="compositionally biased region" description="Pro residues" evidence="1">
    <location>
        <begin position="103"/>
        <end position="112"/>
    </location>
</feature>
<gene>
    <name evidence="2" type="ORF">DB30_00520</name>
</gene>
<dbReference type="EMBL" id="JMCC02000106">
    <property type="protein sequence ID" value="KIG13142.1"/>
    <property type="molecule type" value="Genomic_DNA"/>
</dbReference>